<keyword evidence="1" id="KW-0808">Transferase</keyword>
<dbReference type="OrthoDB" id="1862401at2759"/>
<evidence type="ECO:0000313" key="3">
    <source>
        <dbReference type="EMBL" id="KAJ4365083.1"/>
    </source>
</evidence>
<evidence type="ECO:0000256" key="1">
    <source>
        <dbReference type="ARBA" id="ARBA00022679"/>
    </source>
</evidence>
<dbReference type="AlphaFoldDB" id="A0A9W8Y2K4"/>
<accession>A0A9W8Y2K4</accession>
<evidence type="ECO:0000313" key="4">
    <source>
        <dbReference type="Proteomes" id="UP001140560"/>
    </source>
</evidence>
<dbReference type="Proteomes" id="UP001140560">
    <property type="component" value="Unassembled WGS sequence"/>
</dbReference>
<dbReference type="GO" id="GO:0044550">
    <property type="term" value="P:secondary metabolite biosynthetic process"/>
    <property type="evidence" value="ECO:0007669"/>
    <property type="project" value="TreeGrafter"/>
</dbReference>
<dbReference type="PANTHER" id="PTHR31642">
    <property type="entry name" value="TRICHOTHECENE 3-O-ACETYLTRANSFERASE"/>
    <property type="match status" value="1"/>
</dbReference>
<sequence>MLKMIVKSASPPPTGTKSFYLSFLDQNVVRVYTQTLSIFPFPDQNEAEAAIHALGDGLRLSLKRFPFLAGTLSLSDRAAGTLTLQYPTELSDDDMKSIFRSKQIPFHEESFPYTYEQLKRDGMPPSAFKSAMFVPEDFAKYPGIPPSGEGKVDFERSHAPAMRIQAYFIPGGLVLSMYMHHTVLDFSGVTSFWRTFSANVSKVAGNREYENFGTAPFSRYCSSLTKAAPTSIADEQSLLRLAIDEQISTAPHERSAADCYCEGAFSYTKTLPKETKCTQRLFVIPAARIRAYRDRLRPYFPEDTPPTQCNVLAALVWTHATRARATRLIKSGYTETNIGIATDLRQRQQPPVPVTYTGNMALFSRGSLEIADLTAEDRVTQHTILHVIRKIKDTILDVNNDWINRHLTFFKSVKQITDTECALALSFGSDIYITSWLNFGADLRWGIPGTDLGEESLAGRPEFIRRSYGPGDGGMIFLPRRRQLANEVEAPFEILVRLADEDMGRVLNEEGGLKDWADAVIE</sequence>
<reference evidence="3" key="1">
    <citation type="submission" date="2022-10" db="EMBL/GenBank/DDBJ databases">
        <title>Tapping the CABI collections for fungal endophytes: first genome assemblies for Collariella, Neodidymelliopsis, Ascochyta clinopodiicola, Didymella pomorum, Didymosphaeria variabile, Neocosmospora piperis and Neocucurbitaria cava.</title>
        <authorList>
            <person name="Hill R."/>
        </authorList>
    </citation>
    <scope>NUCLEOTIDE SEQUENCE</scope>
    <source>
        <strain evidence="3">IMI 356814</strain>
    </source>
</reference>
<comment type="caution">
    <text evidence="3">The sequence shown here is derived from an EMBL/GenBank/DDBJ whole genome shotgun (WGS) entry which is preliminary data.</text>
</comment>
<dbReference type="PANTHER" id="PTHR31642:SF310">
    <property type="entry name" value="FATTY ALCOHOL:CAFFEOYL-COA ACYLTRANSFERASE"/>
    <property type="match status" value="1"/>
</dbReference>
<dbReference type="InterPro" id="IPR054710">
    <property type="entry name" value="Tri101-like_N"/>
</dbReference>
<name>A0A9W8Y2K4_9PLEO</name>
<proteinExistence type="predicted"/>
<gene>
    <name evidence="3" type="ORF">N0V83_008700</name>
</gene>
<dbReference type="EMBL" id="JAPEUY010000016">
    <property type="protein sequence ID" value="KAJ4365083.1"/>
    <property type="molecule type" value="Genomic_DNA"/>
</dbReference>
<feature type="domain" description="Trichothecene 3-O-acetyltransferase-like N-terminal" evidence="2">
    <location>
        <begin position="31"/>
        <end position="197"/>
    </location>
</feature>
<dbReference type="InterPro" id="IPR023213">
    <property type="entry name" value="CAT-like_dom_sf"/>
</dbReference>
<organism evidence="3 4">
    <name type="scientific">Neocucurbitaria cava</name>
    <dbReference type="NCBI Taxonomy" id="798079"/>
    <lineage>
        <taxon>Eukaryota</taxon>
        <taxon>Fungi</taxon>
        <taxon>Dikarya</taxon>
        <taxon>Ascomycota</taxon>
        <taxon>Pezizomycotina</taxon>
        <taxon>Dothideomycetes</taxon>
        <taxon>Pleosporomycetidae</taxon>
        <taxon>Pleosporales</taxon>
        <taxon>Pleosporineae</taxon>
        <taxon>Cucurbitariaceae</taxon>
        <taxon>Neocucurbitaria</taxon>
    </lineage>
</organism>
<dbReference type="Gene3D" id="3.30.559.10">
    <property type="entry name" value="Chloramphenicol acetyltransferase-like domain"/>
    <property type="match status" value="2"/>
</dbReference>
<protein>
    <recommendedName>
        <fullName evidence="2">Trichothecene 3-O-acetyltransferase-like N-terminal domain-containing protein</fullName>
    </recommendedName>
</protein>
<evidence type="ECO:0000259" key="2">
    <source>
        <dbReference type="Pfam" id="PF22664"/>
    </source>
</evidence>
<dbReference type="InterPro" id="IPR050317">
    <property type="entry name" value="Plant_Fungal_Acyltransferase"/>
</dbReference>
<dbReference type="Pfam" id="PF22664">
    <property type="entry name" value="TRI-like_N"/>
    <property type="match status" value="1"/>
</dbReference>
<dbReference type="GO" id="GO:0016747">
    <property type="term" value="F:acyltransferase activity, transferring groups other than amino-acyl groups"/>
    <property type="evidence" value="ECO:0007669"/>
    <property type="project" value="TreeGrafter"/>
</dbReference>
<keyword evidence="4" id="KW-1185">Reference proteome</keyword>